<dbReference type="SUPFAM" id="SSF81383">
    <property type="entry name" value="F-box domain"/>
    <property type="match status" value="1"/>
</dbReference>
<dbReference type="Gene3D" id="1.20.1280.50">
    <property type="match status" value="1"/>
</dbReference>
<proteinExistence type="predicted"/>
<protein>
    <submittedName>
        <fullName evidence="2">F-box/LRR-repeat protein-like protein</fullName>
    </submittedName>
</protein>
<dbReference type="InterPro" id="IPR055357">
    <property type="entry name" value="LRR_At1g61320_AtMIF1"/>
</dbReference>
<dbReference type="Pfam" id="PF23622">
    <property type="entry name" value="LRR_At1g61320_AtMIF1"/>
    <property type="match status" value="1"/>
</dbReference>
<dbReference type="Pfam" id="PF00646">
    <property type="entry name" value="F-box"/>
    <property type="match status" value="1"/>
</dbReference>
<evidence type="ECO:0000313" key="2">
    <source>
        <dbReference type="EMBL" id="KAL1534206.1"/>
    </source>
</evidence>
<dbReference type="SUPFAM" id="SSF52047">
    <property type="entry name" value="RNI-like"/>
    <property type="match status" value="1"/>
</dbReference>
<comment type="caution">
    <text evidence="2">The sequence shown here is derived from an EMBL/GenBank/DDBJ whole genome shotgun (WGS) entry which is preliminary data.</text>
</comment>
<keyword evidence="3" id="KW-1185">Reference proteome</keyword>
<sequence length="444" mass="51150">MDGTHSNQLQPCDKHKKKKRKTVCDNGSVDRISGLPDEIIHIMLSFLPLREAAATSLLSNRWSDLWKHSSNLDFVDATRCHNMKTTAIEHESWDVSTCKNVKMVNSVLESHQALFLKEFRLQFYINSSAQSTITKWLEFVWSRQVERLNLKFICYSPKHMVVLGDLVGEMRPMQHLKILSLRSLMISGEDISLFLRNCPLLRELNIEGSHLTSEVNVCDSTLVLENLRIRKCNIRESFINISAPNLAVVSVDARPGQLWFENVPSLISANFAIDSSRYTMQHFASAVCCITSQLQKLMFSLYIYPKKLSWNGFPKMPNLKKLYVKESSLYEHECLLPLKSVISACPCLQKFKIEFHERVKNATPNVERCPHQYLKMIKFQGSCATDIIRSMTYISDCCDAFQKIKTCTPVMSKADVQAHREHMHHLQLQLSRQVQLKFFKSIDK</sequence>
<accession>A0ABD1FTR7</accession>
<feature type="domain" description="F-box" evidence="1">
    <location>
        <begin position="29"/>
        <end position="77"/>
    </location>
</feature>
<dbReference type="InterPro" id="IPR036047">
    <property type="entry name" value="F-box-like_dom_sf"/>
</dbReference>
<dbReference type="PANTHER" id="PTHR34145">
    <property type="entry name" value="OS02G0105600 PROTEIN"/>
    <property type="match status" value="1"/>
</dbReference>
<dbReference type="CDD" id="cd22160">
    <property type="entry name" value="F-box_AtFBL13-like"/>
    <property type="match status" value="1"/>
</dbReference>
<dbReference type="InterPro" id="IPR001810">
    <property type="entry name" value="F-box_dom"/>
</dbReference>
<reference evidence="2 3" key="1">
    <citation type="submission" date="2024-06" db="EMBL/GenBank/DDBJ databases">
        <title>A chromosome level genome sequence of Diviner's sage (Salvia divinorum).</title>
        <authorList>
            <person name="Ford S.A."/>
            <person name="Ro D.-K."/>
            <person name="Ness R.W."/>
            <person name="Phillips M.A."/>
        </authorList>
    </citation>
    <scope>NUCLEOTIDE SEQUENCE [LARGE SCALE GENOMIC DNA]</scope>
    <source>
        <strain evidence="2">SAF-2024a</strain>
        <tissue evidence="2">Leaf</tissue>
    </source>
</reference>
<dbReference type="InterPro" id="IPR053781">
    <property type="entry name" value="F-box_AtFBL13-like"/>
</dbReference>
<dbReference type="Gene3D" id="3.80.10.10">
    <property type="entry name" value="Ribonuclease Inhibitor"/>
    <property type="match status" value="1"/>
</dbReference>
<dbReference type="EMBL" id="JBEAFC010000012">
    <property type="protein sequence ID" value="KAL1534206.1"/>
    <property type="molecule type" value="Genomic_DNA"/>
</dbReference>
<dbReference type="InterPro" id="IPR032675">
    <property type="entry name" value="LRR_dom_sf"/>
</dbReference>
<dbReference type="PANTHER" id="PTHR34145:SF68">
    <property type="entry name" value="FBD DOMAIN-CONTAINING PROTEIN"/>
    <property type="match status" value="1"/>
</dbReference>
<dbReference type="InterPro" id="IPR053772">
    <property type="entry name" value="At1g61320/At1g61330-like"/>
</dbReference>
<dbReference type="PROSITE" id="PS50181">
    <property type="entry name" value="FBOX"/>
    <property type="match status" value="1"/>
</dbReference>
<evidence type="ECO:0000259" key="1">
    <source>
        <dbReference type="PROSITE" id="PS50181"/>
    </source>
</evidence>
<name>A0ABD1FTR7_SALDI</name>
<organism evidence="2 3">
    <name type="scientific">Salvia divinorum</name>
    <name type="common">Maria pastora</name>
    <name type="synonym">Diviner's sage</name>
    <dbReference type="NCBI Taxonomy" id="28513"/>
    <lineage>
        <taxon>Eukaryota</taxon>
        <taxon>Viridiplantae</taxon>
        <taxon>Streptophyta</taxon>
        <taxon>Embryophyta</taxon>
        <taxon>Tracheophyta</taxon>
        <taxon>Spermatophyta</taxon>
        <taxon>Magnoliopsida</taxon>
        <taxon>eudicotyledons</taxon>
        <taxon>Gunneridae</taxon>
        <taxon>Pentapetalae</taxon>
        <taxon>asterids</taxon>
        <taxon>lamiids</taxon>
        <taxon>Lamiales</taxon>
        <taxon>Lamiaceae</taxon>
        <taxon>Nepetoideae</taxon>
        <taxon>Mentheae</taxon>
        <taxon>Salviinae</taxon>
        <taxon>Salvia</taxon>
        <taxon>Salvia subgen. Calosphace</taxon>
    </lineage>
</organism>
<dbReference type="AlphaFoldDB" id="A0ABD1FTR7"/>
<gene>
    <name evidence="2" type="ORF">AAHA92_30416</name>
</gene>
<dbReference type="Proteomes" id="UP001567538">
    <property type="component" value="Unassembled WGS sequence"/>
</dbReference>
<evidence type="ECO:0000313" key="3">
    <source>
        <dbReference type="Proteomes" id="UP001567538"/>
    </source>
</evidence>